<evidence type="ECO:0000313" key="2">
    <source>
        <dbReference type="EMBL" id="TFK01537.1"/>
    </source>
</evidence>
<sequence length="116" mass="12395">MPTLRAPALQLIPPSPRREDAIAPSVTLHTLFAQGHALHARVELHTLLRVAQRAPAPNLCATGPRQPSTQGPVETTGSIKIPQRHPGCSKQGPTLQMASALCKETAEAKSFQGLRL</sequence>
<keyword evidence="3" id="KW-1185">Reference proteome</keyword>
<feature type="compositionally biased region" description="Polar residues" evidence="1">
    <location>
        <begin position="65"/>
        <end position="78"/>
    </location>
</feature>
<dbReference type="AlphaFoldDB" id="A0A4D9DWP9"/>
<evidence type="ECO:0000313" key="3">
    <source>
        <dbReference type="Proteomes" id="UP000297703"/>
    </source>
</evidence>
<reference evidence="2 3" key="2">
    <citation type="submission" date="2019-04" db="EMBL/GenBank/DDBJ databases">
        <title>The genome sequence of big-headed turtle.</title>
        <authorList>
            <person name="Gong S."/>
        </authorList>
    </citation>
    <scope>NUCLEOTIDE SEQUENCE [LARGE SCALE GENOMIC DNA]</scope>
    <source>
        <strain evidence="2">DO16091913</strain>
        <tissue evidence="2">Muscle</tissue>
    </source>
</reference>
<protein>
    <submittedName>
        <fullName evidence="2">Protein RMD5-like protein B</fullName>
    </submittedName>
</protein>
<evidence type="ECO:0000256" key="1">
    <source>
        <dbReference type="SAM" id="MobiDB-lite"/>
    </source>
</evidence>
<dbReference type="EMBL" id="QXTE01000224">
    <property type="protein sequence ID" value="TFK01537.1"/>
    <property type="molecule type" value="Genomic_DNA"/>
</dbReference>
<feature type="region of interest" description="Disordered" evidence="1">
    <location>
        <begin position="57"/>
        <end position="92"/>
    </location>
</feature>
<name>A0A4D9DWP9_9SAUR</name>
<comment type="caution">
    <text evidence="2">The sequence shown here is derived from an EMBL/GenBank/DDBJ whole genome shotgun (WGS) entry which is preliminary data.</text>
</comment>
<reference evidence="2 3" key="1">
    <citation type="submission" date="2019-04" db="EMBL/GenBank/DDBJ databases">
        <title>Draft genome of the big-headed turtle Platysternon megacephalum.</title>
        <authorList>
            <person name="Gong S."/>
        </authorList>
    </citation>
    <scope>NUCLEOTIDE SEQUENCE [LARGE SCALE GENOMIC DNA]</scope>
    <source>
        <strain evidence="2">DO16091913</strain>
        <tissue evidence="2">Muscle</tissue>
    </source>
</reference>
<dbReference type="Proteomes" id="UP000297703">
    <property type="component" value="Unassembled WGS sequence"/>
</dbReference>
<proteinExistence type="predicted"/>
<accession>A0A4D9DWP9</accession>
<gene>
    <name evidence="2" type="ORF">DR999_PMT16217</name>
</gene>
<organism evidence="2 3">
    <name type="scientific">Platysternon megacephalum</name>
    <name type="common">big-headed turtle</name>
    <dbReference type="NCBI Taxonomy" id="55544"/>
    <lineage>
        <taxon>Eukaryota</taxon>
        <taxon>Metazoa</taxon>
        <taxon>Chordata</taxon>
        <taxon>Craniata</taxon>
        <taxon>Vertebrata</taxon>
        <taxon>Euteleostomi</taxon>
        <taxon>Archelosauria</taxon>
        <taxon>Testudinata</taxon>
        <taxon>Testudines</taxon>
        <taxon>Cryptodira</taxon>
        <taxon>Durocryptodira</taxon>
        <taxon>Testudinoidea</taxon>
        <taxon>Platysternidae</taxon>
        <taxon>Platysternon</taxon>
    </lineage>
</organism>